<dbReference type="AlphaFoldDB" id="A0A521DTZ2"/>
<feature type="domain" description="CRISPR associated protein Cas6 C-terminal" evidence="4">
    <location>
        <begin position="110"/>
        <end position="223"/>
    </location>
</feature>
<dbReference type="NCBIfam" id="TIGR01877">
    <property type="entry name" value="cas_cas6"/>
    <property type="match status" value="1"/>
</dbReference>
<dbReference type="GO" id="GO:0051607">
    <property type="term" value="P:defense response to virus"/>
    <property type="evidence" value="ECO:0007669"/>
    <property type="project" value="UniProtKB-KW"/>
</dbReference>
<proteinExistence type="inferred from homology"/>
<keyword evidence="6" id="KW-1185">Reference proteome</keyword>
<dbReference type="Pfam" id="PF01881">
    <property type="entry name" value="Cas_Cas6_C"/>
    <property type="match status" value="1"/>
</dbReference>
<dbReference type="GO" id="GO:0016788">
    <property type="term" value="F:hydrolase activity, acting on ester bonds"/>
    <property type="evidence" value="ECO:0007669"/>
    <property type="project" value="InterPro"/>
</dbReference>
<dbReference type="Proteomes" id="UP000317593">
    <property type="component" value="Unassembled WGS sequence"/>
</dbReference>
<name>A0A521DTZ2_9BACT</name>
<keyword evidence="2" id="KW-0694">RNA-binding</keyword>
<dbReference type="PANTHER" id="PTHR36984">
    <property type="entry name" value="CRISPR-ASSOCIATED ENDORIBONUCLEASE CAS6 1"/>
    <property type="match status" value="1"/>
</dbReference>
<dbReference type="EMBL" id="FXTH01000011">
    <property type="protein sequence ID" value="SMO75042.1"/>
    <property type="molecule type" value="Genomic_DNA"/>
</dbReference>
<dbReference type="InterPro" id="IPR010156">
    <property type="entry name" value="CRISPR-assoc_prot_Cas6"/>
</dbReference>
<keyword evidence="3" id="KW-0051">Antiviral defense</keyword>
<evidence type="ECO:0000313" key="5">
    <source>
        <dbReference type="EMBL" id="SMO75042.1"/>
    </source>
</evidence>
<evidence type="ECO:0000259" key="4">
    <source>
        <dbReference type="Pfam" id="PF01881"/>
    </source>
</evidence>
<dbReference type="InterPro" id="IPR049435">
    <property type="entry name" value="Cas_Cas6_C"/>
</dbReference>
<dbReference type="GO" id="GO:0003723">
    <property type="term" value="F:RNA binding"/>
    <property type="evidence" value="ECO:0007669"/>
    <property type="project" value="UniProtKB-KW"/>
</dbReference>
<dbReference type="Gene3D" id="3.30.70.1900">
    <property type="match status" value="1"/>
</dbReference>
<dbReference type="InterPro" id="IPR045747">
    <property type="entry name" value="CRISPR-assoc_prot_Cas6_N_sf"/>
</dbReference>
<reference evidence="5 6" key="1">
    <citation type="submission" date="2017-05" db="EMBL/GenBank/DDBJ databases">
        <authorList>
            <person name="Varghese N."/>
            <person name="Submissions S."/>
        </authorList>
    </citation>
    <scope>NUCLEOTIDE SEQUENCE [LARGE SCALE GENOMIC DNA]</scope>
    <source>
        <strain evidence="5 6">DSM 21194</strain>
    </source>
</reference>
<dbReference type="OrthoDB" id="956004at2"/>
<sequence>MRLHLRLTPNTKPIPFNYQHKLTGTLHKWLGQNDLHDKISLYSFSWLRGDVDMVNNGLNFPNGANWFIKSWNNEVVQKLKEGLKNNPSMAFGMKVYKQSTKPTPNFGSVFRFEVDSPVLTRMNRDDNSRKHLTFEDEKADSSLTRTLRSKLREAGFSNGDREVIVGFDRSYQNAHTKLIEIKDGIKLKTSICPVIVAGTPKAVQFAWNVGVGEMTGSGFGCLK</sequence>
<dbReference type="RefSeq" id="WP_142715040.1">
    <property type="nucleotide sequence ID" value="NZ_FXTH01000011.1"/>
</dbReference>
<comment type="similarity">
    <text evidence="1">Belongs to the CRISPR-associated protein Cas6/Cse3/CasE family.</text>
</comment>
<protein>
    <submittedName>
        <fullName evidence="5">CRISPR-associated protein, Cas6 family</fullName>
    </submittedName>
</protein>
<dbReference type="Gene3D" id="3.30.70.1890">
    <property type="match status" value="1"/>
</dbReference>
<evidence type="ECO:0000256" key="2">
    <source>
        <dbReference type="ARBA" id="ARBA00022884"/>
    </source>
</evidence>
<dbReference type="PANTHER" id="PTHR36984:SF1">
    <property type="entry name" value="CRISPR-ASSOCIATED ENDORIBONUCLEASE CAS6 1"/>
    <property type="match status" value="1"/>
</dbReference>
<evidence type="ECO:0000256" key="1">
    <source>
        <dbReference type="ARBA" id="ARBA00005937"/>
    </source>
</evidence>
<organism evidence="5 6">
    <name type="scientific">Fodinibius sediminis</name>
    <dbReference type="NCBI Taxonomy" id="1214077"/>
    <lineage>
        <taxon>Bacteria</taxon>
        <taxon>Pseudomonadati</taxon>
        <taxon>Balneolota</taxon>
        <taxon>Balneolia</taxon>
        <taxon>Balneolales</taxon>
        <taxon>Balneolaceae</taxon>
        <taxon>Fodinibius</taxon>
    </lineage>
</organism>
<gene>
    <name evidence="5" type="ORF">SAMN06265218_111136</name>
</gene>
<dbReference type="CDD" id="cd21140">
    <property type="entry name" value="Cas6_I-like"/>
    <property type="match status" value="1"/>
</dbReference>
<accession>A0A521DTZ2</accession>
<evidence type="ECO:0000313" key="6">
    <source>
        <dbReference type="Proteomes" id="UP000317593"/>
    </source>
</evidence>
<evidence type="ECO:0000256" key="3">
    <source>
        <dbReference type="ARBA" id="ARBA00023118"/>
    </source>
</evidence>